<comment type="caution">
    <text evidence="9">The sequence shown here is derived from an EMBL/GenBank/DDBJ whole genome shotgun (WGS) entry which is preliminary data.</text>
</comment>
<evidence type="ECO:0000259" key="8">
    <source>
        <dbReference type="PROSITE" id="PS50850"/>
    </source>
</evidence>
<dbReference type="AlphaFoldDB" id="A0A8H4PJN1"/>
<dbReference type="Proteomes" id="UP000557566">
    <property type="component" value="Unassembled WGS sequence"/>
</dbReference>
<dbReference type="GO" id="GO:0016020">
    <property type="term" value="C:membrane"/>
    <property type="evidence" value="ECO:0007669"/>
    <property type="project" value="UniProtKB-SubCell"/>
</dbReference>
<dbReference type="InterPro" id="IPR011701">
    <property type="entry name" value="MFS"/>
</dbReference>
<keyword evidence="5 7" id="KW-0472">Membrane</keyword>
<evidence type="ECO:0000256" key="7">
    <source>
        <dbReference type="SAM" id="Phobius"/>
    </source>
</evidence>
<evidence type="ECO:0000256" key="2">
    <source>
        <dbReference type="ARBA" id="ARBA00022448"/>
    </source>
</evidence>
<sequence>MRSDPSPTSGPQPVNHEASETTALLEDGCSDYGGSKAKADGKPLPTRQILLLCYARLMEGVAFFSIFPYLPQMIQRNAHLRDSQVGFYSGLVESASSVAEMAALPIWYCLADRAGRKPALVCSLIGMTVGPVLFGLASTMPEMIIFRCISGFFSGAGLIIRTMFAEHTTVDTQAVAYGWFSMTDSLSAFVGPIIGGALADPAKQYCGLFCRVGFFQDYPFALPGIVIGAINATGAITSLLFLEETRGIKTPDAADTSKGPGPDPKQQQPTLYQLVKTPGLHAALWLYGQVWLMGSFFVSVLPVALYTSVSLGGVGYAPAQISLYMGAQAGSQSLWFLFAFPWLQRRMGTKGVLRMCSIGYPILFSCFIAMNALLREGSEVAVAGFWVITVVSALLGPAIFMSYSAAQLVINDVSPDPHLLGSLNAAALMLCNMVRIGAPGAATALYAVGVRGQICHGYFGWLVFSATSAGFYLAVTWLPDREKR</sequence>
<dbReference type="EMBL" id="JAAVMX010000011">
    <property type="protein sequence ID" value="KAF4504296.1"/>
    <property type="molecule type" value="Genomic_DNA"/>
</dbReference>
<feature type="transmembrane region" description="Helical" evidence="7">
    <location>
        <begin position="458"/>
        <end position="478"/>
    </location>
</feature>
<keyword evidence="4 7" id="KW-1133">Transmembrane helix</keyword>
<organism evidence="9 10">
    <name type="scientific">Ophiocordyceps sinensis</name>
    <dbReference type="NCBI Taxonomy" id="72228"/>
    <lineage>
        <taxon>Eukaryota</taxon>
        <taxon>Fungi</taxon>
        <taxon>Dikarya</taxon>
        <taxon>Ascomycota</taxon>
        <taxon>Pezizomycotina</taxon>
        <taxon>Sordariomycetes</taxon>
        <taxon>Hypocreomycetidae</taxon>
        <taxon>Hypocreales</taxon>
        <taxon>Ophiocordycipitaceae</taxon>
        <taxon>Ophiocordyceps</taxon>
    </lineage>
</organism>
<feature type="transmembrane region" description="Helical" evidence="7">
    <location>
        <begin position="218"/>
        <end position="242"/>
    </location>
</feature>
<dbReference type="Pfam" id="PF07690">
    <property type="entry name" value="MFS_1"/>
    <property type="match status" value="1"/>
</dbReference>
<keyword evidence="3 7" id="KW-0812">Transmembrane</keyword>
<dbReference type="InterPro" id="IPR001958">
    <property type="entry name" value="Tet-R_TetA/multi-R_MdtG-like"/>
</dbReference>
<feature type="transmembrane region" description="Helical" evidence="7">
    <location>
        <begin position="284"/>
        <end position="309"/>
    </location>
</feature>
<feature type="region of interest" description="Disordered" evidence="6">
    <location>
        <begin position="1"/>
        <end position="20"/>
    </location>
</feature>
<evidence type="ECO:0000313" key="9">
    <source>
        <dbReference type="EMBL" id="KAF4504296.1"/>
    </source>
</evidence>
<accession>A0A8H4PJN1</accession>
<evidence type="ECO:0000256" key="6">
    <source>
        <dbReference type="SAM" id="MobiDB-lite"/>
    </source>
</evidence>
<feature type="transmembrane region" description="Helical" evidence="7">
    <location>
        <begin position="418"/>
        <end position="438"/>
    </location>
</feature>
<dbReference type="PRINTS" id="PR01035">
    <property type="entry name" value="TCRTETA"/>
</dbReference>
<gene>
    <name evidence="9" type="ORF">G6O67_008463</name>
</gene>
<evidence type="ECO:0000256" key="3">
    <source>
        <dbReference type="ARBA" id="ARBA00022692"/>
    </source>
</evidence>
<feature type="transmembrane region" description="Helical" evidence="7">
    <location>
        <begin position="176"/>
        <end position="198"/>
    </location>
</feature>
<reference evidence="9 10" key="1">
    <citation type="journal article" date="2020" name="Genome Biol. Evol.">
        <title>A new high-quality draft genome assembly of the Chinese cordyceps Ophiocordyceps sinensis.</title>
        <authorList>
            <person name="Shu R."/>
            <person name="Zhang J."/>
            <person name="Meng Q."/>
            <person name="Zhang H."/>
            <person name="Zhou G."/>
            <person name="Li M."/>
            <person name="Wu P."/>
            <person name="Zhao Y."/>
            <person name="Chen C."/>
            <person name="Qin Q."/>
        </authorList>
    </citation>
    <scope>NUCLEOTIDE SEQUENCE [LARGE SCALE GENOMIC DNA]</scope>
    <source>
        <strain evidence="9 10">IOZ07</strain>
    </source>
</reference>
<dbReference type="Gene3D" id="1.20.1250.20">
    <property type="entry name" value="MFS general substrate transporter like domains"/>
    <property type="match status" value="1"/>
</dbReference>
<feature type="transmembrane region" description="Helical" evidence="7">
    <location>
        <begin position="321"/>
        <end position="340"/>
    </location>
</feature>
<dbReference type="SUPFAM" id="SSF103473">
    <property type="entry name" value="MFS general substrate transporter"/>
    <property type="match status" value="1"/>
</dbReference>
<dbReference type="InterPro" id="IPR036259">
    <property type="entry name" value="MFS_trans_sf"/>
</dbReference>
<dbReference type="GO" id="GO:0022857">
    <property type="term" value="F:transmembrane transporter activity"/>
    <property type="evidence" value="ECO:0007669"/>
    <property type="project" value="InterPro"/>
</dbReference>
<comment type="subcellular location">
    <subcellularLocation>
        <location evidence="1">Membrane</location>
        <topology evidence="1">Multi-pass membrane protein</topology>
    </subcellularLocation>
</comment>
<feature type="transmembrane region" description="Helical" evidence="7">
    <location>
        <begin position="49"/>
        <end position="70"/>
    </location>
</feature>
<dbReference type="PANTHER" id="PTHR23504">
    <property type="entry name" value="MAJOR FACILITATOR SUPERFAMILY DOMAIN-CONTAINING PROTEIN 10"/>
    <property type="match status" value="1"/>
</dbReference>
<feature type="transmembrane region" description="Helical" evidence="7">
    <location>
        <begin position="352"/>
        <end position="374"/>
    </location>
</feature>
<evidence type="ECO:0000256" key="1">
    <source>
        <dbReference type="ARBA" id="ARBA00004141"/>
    </source>
</evidence>
<keyword evidence="10" id="KW-1185">Reference proteome</keyword>
<feature type="transmembrane region" description="Helical" evidence="7">
    <location>
        <begin position="380"/>
        <end position="406"/>
    </location>
</feature>
<evidence type="ECO:0000256" key="5">
    <source>
        <dbReference type="ARBA" id="ARBA00023136"/>
    </source>
</evidence>
<dbReference type="OrthoDB" id="419616at2759"/>
<name>A0A8H4PJN1_9HYPO</name>
<feature type="domain" description="Major facilitator superfamily (MFS) profile" evidence="8">
    <location>
        <begin position="48"/>
        <end position="483"/>
    </location>
</feature>
<protein>
    <recommendedName>
        <fullName evidence="8">Major facilitator superfamily (MFS) profile domain-containing protein</fullName>
    </recommendedName>
</protein>
<feature type="compositionally biased region" description="Polar residues" evidence="6">
    <location>
        <begin position="1"/>
        <end position="12"/>
    </location>
</feature>
<proteinExistence type="predicted"/>
<keyword evidence="2" id="KW-0813">Transport</keyword>
<dbReference type="PROSITE" id="PS50850">
    <property type="entry name" value="MFS"/>
    <property type="match status" value="1"/>
</dbReference>
<evidence type="ECO:0000256" key="4">
    <source>
        <dbReference type="ARBA" id="ARBA00022989"/>
    </source>
</evidence>
<feature type="transmembrane region" description="Helical" evidence="7">
    <location>
        <begin position="118"/>
        <end position="138"/>
    </location>
</feature>
<evidence type="ECO:0000313" key="10">
    <source>
        <dbReference type="Proteomes" id="UP000557566"/>
    </source>
</evidence>
<dbReference type="PANTHER" id="PTHR23504:SF3">
    <property type="entry name" value="MAJOR FACILITATOR SUPERFAMILY (MFS) PROFILE DOMAIN-CONTAINING PROTEIN"/>
    <property type="match status" value="1"/>
</dbReference>
<dbReference type="InterPro" id="IPR020846">
    <property type="entry name" value="MFS_dom"/>
</dbReference>
<feature type="transmembrane region" description="Helical" evidence="7">
    <location>
        <begin position="144"/>
        <end position="164"/>
    </location>
</feature>